<evidence type="ECO:0000313" key="2">
    <source>
        <dbReference type="EMBL" id="MFC0221212.1"/>
    </source>
</evidence>
<comment type="caution">
    <text evidence="2">The sequence shown here is derived from an EMBL/GenBank/DDBJ whole genome shotgun (WGS) entry which is preliminary data.</text>
</comment>
<dbReference type="Proteomes" id="UP001589698">
    <property type="component" value="Unassembled WGS sequence"/>
</dbReference>
<dbReference type="EMBL" id="JBHLXH010000001">
    <property type="protein sequence ID" value="MFC0221212.1"/>
    <property type="molecule type" value="Genomic_DNA"/>
</dbReference>
<sequence length="502" mass="53052">MSTSYSSYTRDRIGWFFGLSGLQLGFLAVAVLPVFWSISRGAWASAMLLALVWVGAALVTAVPVRGRSAIGWIAASTRFAAGGLAGWTTFQSAAARGRAADLDSPDLPGVLQAIDVHEGPPHGADMTRVAIVQNHATRTWTVTAAVVHPGVGMMDPHTRRMQGEALSSLLDVAARTEKIDELLIVVRTVPEDGAERDLWVSGHRRPGAPVLAEQINADLARGLSLASVRTEMFVTLVVPDARIARSARESGGGLEGRCRELHLLMGEVGAHLTGPLGMTSVRWLTSPELAAACRTGFAPGDRAGIIDALAAHATHPGVNADVPWAMAGPSGADTTVRHYSHDAWNSISSTIKLPTRGAVMGALAPVLTPSEPGERRSFLVAYPLVSPTKADRQSGNAEWAADLAQGMNEKLGRKTRAARRDAQDATRGFDAKLARGSAMTRPYAVVTVTVAKTARITEYGRRLDSDVRRAGFAPLRLDLAQDVGFAASTVPMGISLTRSGGA</sequence>
<dbReference type="InterPro" id="IPR049978">
    <property type="entry name" value="SCO6880-like"/>
</dbReference>
<feature type="transmembrane region" description="Helical" evidence="1">
    <location>
        <begin position="12"/>
        <end position="36"/>
    </location>
</feature>
<protein>
    <submittedName>
        <fullName evidence="2">SCO6880 family protein</fullName>
    </submittedName>
</protein>
<evidence type="ECO:0000313" key="3">
    <source>
        <dbReference type="Proteomes" id="UP001589698"/>
    </source>
</evidence>
<organism evidence="2 3">
    <name type="scientific">Nocardioides zeicaulis</name>
    <dbReference type="NCBI Taxonomy" id="1776857"/>
    <lineage>
        <taxon>Bacteria</taxon>
        <taxon>Bacillati</taxon>
        <taxon>Actinomycetota</taxon>
        <taxon>Actinomycetes</taxon>
        <taxon>Propionibacteriales</taxon>
        <taxon>Nocardioidaceae</taxon>
        <taxon>Nocardioides</taxon>
    </lineage>
</organism>
<keyword evidence="3" id="KW-1185">Reference proteome</keyword>
<proteinExistence type="predicted"/>
<keyword evidence="1" id="KW-1133">Transmembrane helix</keyword>
<evidence type="ECO:0000256" key="1">
    <source>
        <dbReference type="SAM" id="Phobius"/>
    </source>
</evidence>
<accession>A0ABV6DWV8</accession>
<dbReference type="NCBIfam" id="NF042935">
    <property type="entry name" value="SCO6880_fam"/>
    <property type="match status" value="1"/>
</dbReference>
<reference evidence="2 3" key="1">
    <citation type="submission" date="2024-09" db="EMBL/GenBank/DDBJ databases">
        <authorList>
            <person name="Sun Q."/>
            <person name="Mori K."/>
        </authorList>
    </citation>
    <scope>NUCLEOTIDE SEQUENCE [LARGE SCALE GENOMIC DNA]</scope>
    <source>
        <strain evidence="2 3">CCM 8654</strain>
    </source>
</reference>
<feature type="transmembrane region" description="Helical" evidence="1">
    <location>
        <begin position="42"/>
        <end position="62"/>
    </location>
</feature>
<dbReference type="RefSeq" id="WP_378516911.1">
    <property type="nucleotide sequence ID" value="NZ_CBCSDI010000071.1"/>
</dbReference>
<keyword evidence="1" id="KW-0812">Transmembrane</keyword>
<feature type="transmembrane region" description="Helical" evidence="1">
    <location>
        <begin position="69"/>
        <end position="90"/>
    </location>
</feature>
<name>A0ABV6DWV8_9ACTN</name>
<gene>
    <name evidence="2" type="ORF">ACFFJG_01865</name>
</gene>
<keyword evidence="1" id="KW-0472">Membrane</keyword>